<protein>
    <recommendedName>
        <fullName evidence="4">Coat protein YlbD-like</fullName>
    </recommendedName>
</protein>
<evidence type="ECO:0008006" key="4">
    <source>
        <dbReference type="Google" id="ProtNLM"/>
    </source>
</evidence>
<feature type="region of interest" description="Disordered" evidence="1">
    <location>
        <begin position="109"/>
        <end position="136"/>
    </location>
</feature>
<dbReference type="EMBL" id="BORB01000013">
    <property type="protein sequence ID" value="GIN57622.1"/>
    <property type="molecule type" value="Genomic_DNA"/>
</dbReference>
<feature type="compositionally biased region" description="Low complexity" evidence="1">
    <location>
        <begin position="109"/>
        <end position="125"/>
    </location>
</feature>
<proteinExistence type="predicted"/>
<accession>A0ABQ4KIA7</accession>
<evidence type="ECO:0000313" key="3">
    <source>
        <dbReference type="Proteomes" id="UP000679950"/>
    </source>
</evidence>
<evidence type="ECO:0000313" key="2">
    <source>
        <dbReference type="EMBL" id="GIN57622.1"/>
    </source>
</evidence>
<evidence type="ECO:0000256" key="1">
    <source>
        <dbReference type="SAM" id="MobiDB-lite"/>
    </source>
</evidence>
<dbReference type="Proteomes" id="UP000679950">
    <property type="component" value="Unassembled WGS sequence"/>
</dbReference>
<reference evidence="2 3" key="1">
    <citation type="submission" date="2021-03" db="EMBL/GenBank/DDBJ databases">
        <title>Antimicrobial resistance genes in bacteria isolated from Japanese honey, and their potential for conferring macrolide and lincosamide resistance in the American foulbrood pathogen Paenibacillus larvae.</title>
        <authorList>
            <person name="Okamoto M."/>
            <person name="Kumagai M."/>
            <person name="Kanamori H."/>
            <person name="Takamatsu D."/>
        </authorList>
    </citation>
    <scope>NUCLEOTIDE SEQUENCE [LARGE SCALE GENOMIC DNA]</scope>
    <source>
        <strain evidence="2 3">J8TS2</strain>
    </source>
</reference>
<feature type="compositionally biased region" description="Basic and acidic residues" evidence="1">
    <location>
        <begin position="46"/>
        <end position="68"/>
    </location>
</feature>
<gene>
    <name evidence="2" type="ORF">J8TS2_19410</name>
</gene>
<comment type="caution">
    <text evidence="2">The sequence shown here is derived from an EMBL/GenBank/DDBJ whole genome shotgun (WGS) entry which is preliminary data.</text>
</comment>
<dbReference type="InterPro" id="IPR025953">
    <property type="entry name" value="YlbD_coat"/>
</dbReference>
<keyword evidence="3" id="KW-1185">Reference proteome</keyword>
<organism evidence="2 3">
    <name type="scientific">Lederbergia ruris</name>
    <dbReference type="NCBI Taxonomy" id="217495"/>
    <lineage>
        <taxon>Bacteria</taxon>
        <taxon>Bacillati</taxon>
        <taxon>Bacillota</taxon>
        <taxon>Bacilli</taxon>
        <taxon>Bacillales</taxon>
        <taxon>Bacillaceae</taxon>
        <taxon>Lederbergia</taxon>
    </lineage>
</organism>
<name>A0ABQ4KIA7_9BACI</name>
<feature type="region of interest" description="Disordered" evidence="1">
    <location>
        <begin position="46"/>
        <end position="71"/>
    </location>
</feature>
<sequence>MSKDLHPSVKEFKEFIQQHPHLIKAVRREEYTWQELFEDWYLLGEDDPKWKSESSSKTEKNANKDGESKLSIGQITKILKNMDGNQLQHHIQQLSQAIGAVQGVLTQFSQSGGQTGTPSSGTQQPRANNPFSFRKD</sequence>
<dbReference type="Pfam" id="PF14071">
    <property type="entry name" value="YlbD_coat"/>
    <property type="match status" value="1"/>
</dbReference>
<dbReference type="RefSeq" id="WP_158320470.1">
    <property type="nucleotide sequence ID" value="NZ_BORB01000013.1"/>
</dbReference>
<feature type="compositionally biased region" description="Polar residues" evidence="1">
    <location>
        <begin position="126"/>
        <end position="136"/>
    </location>
</feature>